<sequence>MEDYVTLERSDDVMIVRFDRQGALNAFDQKMITELTDTAKLLAEDLTLRSVVLTGASAAFSSGIDLKDAQNWELEAMSDLEIRRRFYRGVRLCQAWEDLPQITIAAAEGMMVGAGCALGLACDWRVLASDAYLFVPEVQVGLNLQWGALPRLVTLVGPARAKEICLLGEKMSSDKALDWGLVSRLAEPGKSVDVALGLAQRCAANPPIASAMVKEAVNAIAGALHKVSSYADADQSQLSGTNQTAAAARRRFADKK</sequence>
<dbReference type="PANTHER" id="PTHR11941">
    <property type="entry name" value="ENOYL-COA HYDRATASE-RELATED"/>
    <property type="match status" value="1"/>
</dbReference>
<proteinExistence type="predicted"/>
<dbReference type="PANTHER" id="PTHR11941:SF54">
    <property type="entry name" value="ENOYL-COA HYDRATASE, MITOCHONDRIAL"/>
    <property type="match status" value="1"/>
</dbReference>
<evidence type="ECO:0008006" key="3">
    <source>
        <dbReference type="Google" id="ProtNLM"/>
    </source>
</evidence>
<dbReference type="EMBL" id="UINC01000678">
    <property type="protein sequence ID" value="SUZ59448.1"/>
    <property type="molecule type" value="Genomic_DNA"/>
</dbReference>
<dbReference type="GO" id="GO:0003824">
    <property type="term" value="F:catalytic activity"/>
    <property type="evidence" value="ECO:0007669"/>
    <property type="project" value="UniProtKB-ARBA"/>
</dbReference>
<feature type="compositionally biased region" description="Polar residues" evidence="1">
    <location>
        <begin position="234"/>
        <end position="244"/>
    </location>
</feature>
<dbReference type="SUPFAM" id="SSF52096">
    <property type="entry name" value="ClpP/crotonase"/>
    <property type="match status" value="1"/>
</dbReference>
<protein>
    <recommendedName>
        <fullName evidence="3">Enoyl-CoA hydratase</fullName>
    </recommendedName>
</protein>
<dbReference type="Pfam" id="PF00378">
    <property type="entry name" value="ECH_1"/>
    <property type="match status" value="1"/>
</dbReference>
<feature type="region of interest" description="Disordered" evidence="1">
    <location>
        <begin position="234"/>
        <end position="256"/>
    </location>
</feature>
<dbReference type="AlphaFoldDB" id="A0A381NZY3"/>
<dbReference type="InterPro" id="IPR001753">
    <property type="entry name" value="Enoyl-CoA_hydra/iso"/>
</dbReference>
<dbReference type="GO" id="GO:0006635">
    <property type="term" value="P:fatty acid beta-oxidation"/>
    <property type="evidence" value="ECO:0007669"/>
    <property type="project" value="TreeGrafter"/>
</dbReference>
<organism evidence="2">
    <name type="scientific">marine metagenome</name>
    <dbReference type="NCBI Taxonomy" id="408172"/>
    <lineage>
        <taxon>unclassified sequences</taxon>
        <taxon>metagenomes</taxon>
        <taxon>ecological metagenomes</taxon>
    </lineage>
</organism>
<dbReference type="CDD" id="cd06558">
    <property type="entry name" value="crotonase-like"/>
    <property type="match status" value="1"/>
</dbReference>
<reference evidence="2" key="1">
    <citation type="submission" date="2018-05" db="EMBL/GenBank/DDBJ databases">
        <authorList>
            <person name="Lanie J.A."/>
            <person name="Ng W.-L."/>
            <person name="Kazmierczak K.M."/>
            <person name="Andrzejewski T.M."/>
            <person name="Davidsen T.M."/>
            <person name="Wayne K.J."/>
            <person name="Tettelin H."/>
            <person name="Glass J.I."/>
            <person name="Rusch D."/>
            <person name="Podicherti R."/>
            <person name="Tsui H.-C.T."/>
            <person name="Winkler M.E."/>
        </authorList>
    </citation>
    <scope>NUCLEOTIDE SEQUENCE</scope>
</reference>
<gene>
    <name evidence="2" type="ORF">METZ01_LOCUS12302</name>
</gene>
<name>A0A381NZY3_9ZZZZ</name>
<dbReference type="InterPro" id="IPR029045">
    <property type="entry name" value="ClpP/crotonase-like_dom_sf"/>
</dbReference>
<accession>A0A381NZY3</accession>
<dbReference type="Gene3D" id="3.90.226.10">
    <property type="entry name" value="2-enoyl-CoA Hydratase, Chain A, domain 1"/>
    <property type="match status" value="1"/>
</dbReference>
<evidence type="ECO:0000256" key="1">
    <source>
        <dbReference type="SAM" id="MobiDB-lite"/>
    </source>
</evidence>
<evidence type="ECO:0000313" key="2">
    <source>
        <dbReference type="EMBL" id="SUZ59448.1"/>
    </source>
</evidence>